<feature type="compositionally biased region" description="Pro residues" evidence="1">
    <location>
        <begin position="197"/>
        <end position="213"/>
    </location>
</feature>
<accession>A0A1J9RME8</accession>
<evidence type="ECO:0000313" key="3">
    <source>
        <dbReference type="Proteomes" id="UP000183809"/>
    </source>
</evidence>
<keyword evidence="3" id="KW-1185">Reference proteome</keyword>
<proteinExistence type="predicted"/>
<reference evidence="2 3" key="1">
    <citation type="submission" date="2016-10" db="EMBL/GenBank/DDBJ databases">
        <title>Proteomics and genomics reveal pathogen-plant mechanisms compatible with a hemibiotrophic lifestyle of Diplodia corticola.</title>
        <authorList>
            <person name="Fernandes I."/>
            <person name="De Jonge R."/>
            <person name="Van De Peer Y."/>
            <person name="Devreese B."/>
            <person name="Alves A."/>
            <person name="Esteves A.C."/>
        </authorList>
    </citation>
    <scope>NUCLEOTIDE SEQUENCE [LARGE SCALE GENOMIC DNA]</scope>
    <source>
        <strain evidence="2 3">CBS 112549</strain>
    </source>
</reference>
<dbReference type="OrthoDB" id="3649348at2759"/>
<gene>
    <name evidence="2" type="ORF">BKCO1_750001</name>
</gene>
<evidence type="ECO:0000256" key="1">
    <source>
        <dbReference type="SAM" id="MobiDB-lite"/>
    </source>
</evidence>
<feature type="compositionally biased region" description="Polar residues" evidence="1">
    <location>
        <begin position="165"/>
        <end position="185"/>
    </location>
</feature>
<dbReference type="AlphaFoldDB" id="A0A1J9RME8"/>
<feature type="region of interest" description="Disordered" evidence="1">
    <location>
        <begin position="163"/>
        <end position="223"/>
    </location>
</feature>
<protein>
    <submittedName>
        <fullName evidence="2">Programmed cell death 6-interacting protein isoform x1</fullName>
    </submittedName>
</protein>
<dbReference type="GeneID" id="31019184"/>
<dbReference type="RefSeq" id="XP_020125947.1">
    <property type="nucleotide sequence ID" value="XM_020278922.1"/>
</dbReference>
<sequence length="288" mass="30109">MSVPVPIIVCGAKQQLATMVRSNMLPEFNVIYAGFDLAASAKEVPQILSGSPPPSASLHTQVGSNDFQLAPRAVVTGGGYSDEAFQTLFQACVGACGSESALPVPFFRVDNAITSRLKNDYHNHDTHHRYFPSASLSSVPSVPGISATIPASISCTTAAAGGISPGNSCTPTPSSRTGTFLSPSSPVRPGAPSSTAPLPPSNSATPPPPPPNPARCRRRRRHHHAAAAIAAARTPSTMPAMAPALNDDDDDDEVVLVLGRMGTMDGVALSLHVRCEREKVREVQSVMR</sequence>
<evidence type="ECO:0000313" key="2">
    <source>
        <dbReference type="EMBL" id="OJD29687.1"/>
    </source>
</evidence>
<dbReference type="EMBL" id="MNUE01000075">
    <property type="protein sequence ID" value="OJD29687.1"/>
    <property type="molecule type" value="Genomic_DNA"/>
</dbReference>
<organism evidence="2 3">
    <name type="scientific">Diplodia corticola</name>
    <dbReference type="NCBI Taxonomy" id="236234"/>
    <lineage>
        <taxon>Eukaryota</taxon>
        <taxon>Fungi</taxon>
        <taxon>Dikarya</taxon>
        <taxon>Ascomycota</taxon>
        <taxon>Pezizomycotina</taxon>
        <taxon>Dothideomycetes</taxon>
        <taxon>Dothideomycetes incertae sedis</taxon>
        <taxon>Botryosphaeriales</taxon>
        <taxon>Botryosphaeriaceae</taxon>
        <taxon>Diplodia</taxon>
    </lineage>
</organism>
<comment type="caution">
    <text evidence="2">The sequence shown here is derived from an EMBL/GenBank/DDBJ whole genome shotgun (WGS) entry which is preliminary data.</text>
</comment>
<name>A0A1J9RME8_9PEZI</name>
<dbReference type="Proteomes" id="UP000183809">
    <property type="component" value="Unassembled WGS sequence"/>
</dbReference>